<dbReference type="EMBL" id="WVTJ01000139">
    <property type="protein sequence ID" value="MXS54351.1"/>
    <property type="molecule type" value="Genomic_DNA"/>
</dbReference>
<evidence type="ECO:0000313" key="1">
    <source>
        <dbReference type="EMBL" id="MXS54351.1"/>
    </source>
</evidence>
<protein>
    <submittedName>
        <fullName evidence="1">Uncharacterized protein</fullName>
    </submittedName>
</protein>
<organism evidence="1 2">
    <name type="scientific">Enterococcus faecalis</name>
    <name type="common">Streptococcus faecalis</name>
    <dbReference type="NCBI Taxonomy" id="1351"/>
    <lineage>
        <taxon>Bacteria</taxon>
        <taxon>Bacillati</taxon>
        <taxon>Bacillota</taxon>
        <taxon>Bacilli</taxon>
        <taxon>Lactobacillales</taxon>
        <taxon>Enterococcaceae</taxon>
        <taxon>Enterococcus</taxon>
    </lineage>
</organism>
<reference evidence="1 2" key="1">
    <citation type="submission" date="2019-04" db="EMBL/GenBank/DDBJ databases">
        <title>Step-wise assembly of the neonatal virome modulated by breast feeding.</title>
        <authorList>
            <person name="Liang G."/>
            <person name="Bushman F."/>
        </authorList>
    </citation>
    <scope>NUCLEOTIDE SEQUENCE [LARGE SCALE GENOMIC DNA]</scope>
    <source>
        <strain evidence="1 2">E3754</strain>
    </source>
</reference>
<feature type="non-terminal residue" evidence="1">
    <location>
        <position position="1"/>
    </location>
</feature>
<sequence>YRTPGLSIENTNKLKEELYRILKSKSIQILKDNKKEESRVIKFKNDRGIEAEFDLRWNEYVDDRFSMTIIFKSQTSHRDVRKQWSFYRNIIEETLKVISEESNYDKKPYEEKSYYTVSLNMEKNPFYLLTIKTYDKPKDIKFDLSFKIDGVNFKTTNKKIVLTTKDITKVDTVLKDYVMLGKVS</sequence>
<dbReference type="RefSeq" id="WP_160808537.1">
    <property type="nucleotide sequence ID" value="NZ_WVTJ01000139.1"/>
</dbReference>
<accession>A0AAP6VAD0</accession>
<dbReference type="AlphaFoldDB" id="A0AAP6VAD0"/>
<evidence type="ECO:0000313" key="2">
    <source>
        <dbReference type="Proteomes" id="UP000429730"/>
    </source>
</evidence>
<name>A0AAP6VAD0_ENTFL</name>
<comment type="caution">
    <text evidence="1">The sequence shown here is derived from an EMBL/GenBank/DDBJ whole genome shotgun (WGS) entry which is preliminary data.</text>
</comment>
<dbReference type="Proteomes" id="UP000429730">
    <property type="component" value="Unassembled WGS sequence"/>
</dbReference>
<gene>
    <name evidence="1" type="ORF">GTI81_16935</name>
</gene>
<proteinExistence type="predicted"/>